<comment type="pathway">
    <text evidence="3 8">Carbohydrate biosynthesis; 3-deoxy-D-manno-octulosonate biosynthesis; 3-deoxy-D-manno-octulosonate from D-ribulose 5-phosphate: step 2/3.</text>
</comment>
<dbReference type="InterPro" id="IPR006218">
    <property type="entry name" value="DAHP1/KDSA"/>
</dbReference>
<keyword evidence="8" id="KW-0448">Lipopolysaccharide biosynthesis</keyword>
<dbReference type="UniPathway" id="UPA00030"/>
<dbReference type="RefSeq" id="WP_245504577.1">
    <property type="nucleotide sequence ID" value="NZ_SMAI01000003.1"/>
</dbReference>
<dbReference type="PANTHER" id="PTHR21057">
    <property type="entry name" value="PHOSPHO-2-DEHYDRO-3-DEOXYHEPTONATE ALDOLASE"/>
    <property type="match status" value="1"/>
</dbReference>
<evidence type="ECO:0000256" key="3">
    <source>
        <dbReference type="ARBA" id="ARBA00004845"/>
    </source>
</evidence>
<dbReference type="UniPathway" id="UPA00357">
    <property type="reaction ID" value="UER00474"/>
</dbReference>
<protein>
    <recommendedName>
        <fullName evidence="8">2-dehydro-3-deoxyphosphooctonate aldolase</fullName>
        <ecNumber evidence="8">2.5.1.55</ecNumber>
    </recommendedName>
    <alternativeName>
        <fullName evidence="8">3-deoxy-D-manno-octulosonic acid 8-phosphate synthase</fullName>
    </alternativeName>
    <alternativeName>
        <fullName evidence="8">KDO-8-phosphate synthase</fullName>
        <shortName evidence="8">KDO 8-P synthase</shortName>
        <shortName evidence="8">KDOPS</shortName>
    </alternativeName>
    <alternativeName>
        <fullName evidence="8">Phospho-2-dehydro-3-deoxyoctonate aldolase</fullName>
    </alternativeName>
</protein>
<dbReference type="EMBL" id="SMAI01000003">
    <property type="protein sequence ID" value="TCT06055.1"/>
    <property type="molecule type" value="Genomic_DNA"/>
</dbReference>
<name>A0A4R3M4E5_9HYPH</name>
<comment type="pathway">
    <text evidence="2">Bacterial outer membrane biogenesis; lipopolysaccharide biosynthesis.</text>
</comment>
<evidence type="ECO:0000313" key="11">
    <source>
        <dbReference type="Proteomes" id="UP000294664"/>
    </source>
</evidence>
<accession>A0A4R3M4E5</accession>
<keyword evidence="11" id="KW-1185">Reference proteome</keyword>
<dbReference type="GO" id="GO:0005737">
    <property type="term" value="C:cytoplasm"/>
    <property type="evidence" value="ECO:0007669"/>
    <property type="project" value="UniProtKB-SubCell"/>
</dbReference>
<dbReference type="InterPro" id="IPR006269">
    <property type="entry name" value="KDO8P_synthase"/>
</dbReference>
<evidence type="ECO:0000256" key="4">
    <source>
        <dbReference type="ARBA" id="ARBA00010499"/>
    </source>
</evidence>
<dbReference type="GO" id="GO:0019294">
    <property type="term" value="P:keto-3-deoxy-D-manno-octulosonic acid biosynthetic process"/>
    <property type="evidence" value="ECO:0007669"/>
    <property type="project" value="UniProtKB-UniRule"/>
</dbReference>
<evidence type="ECO:0000256" key="8">
    <source>
        <dbReference type="HAMAP-Rule" id="MF_00056"/>
    </source>
</evidence>
<dbReference type="Proteomes" id="UP000294664">
    <property type="component" value="Unassembled WGS sequence"/>
</dbReference>
<evidence type="ECO:0000256" key="6">
    <source>
        <dbReference type="ARBA" id="ARBA00022679"/>
    </source>
</evidence>
<dbReference type="Pfam" id="PF00793">
    <property type="entry name" value="DAHP_synth_1"/>
    <property type="match status" value="1"/>
</dbReference>
<evidence type="ECO:0000256" key="1">
    <source>
        <dbReference type="ARBA" id="ARBA00004496"/>
    </source>
</evidence>
<comment type="catalytic activity">
    <reaction evidence="7 8">
        <text>D-arabinose 5-phosphate + phosphoenolpyruvate + H2O = 3-deoxy-alpha-D-manno-2-octulosonate-8-phosphate + phosphate</text>
        <dbReference type="Rhea" id="RHEA:14053"/>
        <dbReference type="ChEBI" id="CHEBI:15377"/>
        <dbReference type="ChEBI" id="CHEBI:43474"/>
        <dbReference type="ChEBI" id="CHEBI:57693"/>
        <dbReference type="ChEBI" id="CHEBI:58702"/>
        <dbReference type="ChEBI" id="CHEBI:85985"/>
        <dbReference type="EC" id="2.5.1.55"/>
    </reaction>
</comment>
<comment type="subcellular location">
    <subcellularLocation>
        <location evidence="1 8">Cytoplasm</location>
    </subcellularLocation>
</comment>
<comment type="caution">
    <text evidence="10">The sequence shown here is derived from an EMBL/GenBank/DDBJ whole genome shotgun (WGS) entry which is preliminary data.</text>
</comment>
<gene>
    <name evidence="8" type="primary">kdsA</name>
    <name evidence="10" type="ORF">EDC64_103159</name>
</gene>
<evidence type="ECO:0000256" key="7">
    <source>
        <dbReference type="ARBA" id="ARBA00049112"/>
    </source>
</evidence>
<dbReference type="NCBIfam" id="TIGR01362">
    <property type="entry name" value="KDO8P_synth"/>
    <property type="match status" value="1"/>
</dbReference>
<dbReference type="AlphaFoldDB" id="A0A4R3M4E5"/>
<dbReference type="EC" id="2.5.1.55" evidence="8"/>
<sequence length="286" mass="29634">MSAAPNSPNAIVAVGAVRFGNDLPVALIAGPCQLESRAHALEVAAALKECAARLGIGLVYKTSFDKANRTSASAERGLGLAKSLPILAEIRESLGLPVLTDVHDAAQCAPVAEAVDVLQIPAFLCRQTDLLLAAAATGKAVNVKKGQFLAPWDMANVVAKITGAGNPNVLLTDRGTSFGYNTLVTDFRGLPIMARTGAPVIFDATHSVQQPGGQGTSSGGQREFVPVLSRAAVAVGVAGLFIETHPDPDHAPSDGPNMVALRDFEPMMRDLVALDRLSKAQRAAAS</sequence>
<evidence type="ECO:0000259" key="9">
    <source>
        <dbReference type="Pfam" id="PF00793"/>
    </source>
</evidence>
<keyword evidence="5 8" id="KW-0963">Cytoplasm</keyword>
<proteinExistence type="inferred from homology"/>
<evidence type="ECO:0000256" key="2">
    <source>
        <dbReference type="ARBA" id="ARBA00004756"/>
    </source>
</evidence>
<evidence type="ECO:0000256" key="5">
    <source>
        <dbReference type="ARBA" id="ARBA00022490"/>
    </source>
</evidence>
<reference evidence="10 11" key="1">
    <citation type="submission" date="2019-03" db="EMBL/GenBank/DDBJ databases">
        <title>Genomic Encyclopedia of Type Strains, Phase IV (KMG-IV): sequencing the most valuable type-strain genomes for metagenomic binning, comparative biology and taxonomic classification.</title>
        <authorList>
            <person name="Goeker M."/>
        </authorList>
    </citation>
    <scope>NUCLEOTIDE SEQUENCE [LARGE SCALE GENOMIC DNA]</scope>
    <source>
        <strain evidence="10 11">DSM 9035</strain>
    </source>
</reference>
<evidence type="ECO:0000313" key="10">
    <source>
        <dbReference type="EMBL" id="TCT06055.1"/>
    </source>
</evidence>
<dbReference type="HAMAP" id="MF_00056">
    <property type="entry name" value="KDO8P_synth"/>
    <property type="match status" value="1"/>
</dbReference>
<feature type="domain" description="DAHP synthetase I/KDSA" evidence="9">
    <location>
        <begin position="16"/>
        <end position="266"/>
    </location>
</feature>
<dbReference type="GO" id="GO:0008676">
    <property type="term" value="F:3-deoxy-8-phosphooctulonate synthase activity"/>
    <property type="evidence" value="ECO:0007669"/>
    <property type="project" value="UniProtKB-UniRule"/>
</dbReference>
<dbReference type="Gene3D" id="3.20.20.70">
    <property type="entry name" value="Aldolase class I"/>
    <property type="match status" value="1"/>
</dbReference>
<dbReference type="SUPFAM" id="SSF51569">
    <property type="entry name" value="Aldolase"/>
    <property type="match status" value="1"/>
</dbReference>
<keyword evidence="6 8" id="KW-0808">Transferase</keyword>
<dbReference type="InterPro" id="IPR013785">
    <property type="entry name" value="Aldolase_TIM"/>
</dbReference>
<dbReference type="NCBIfam" id="NF003543">
    <property type="entry name" value="PRK05198.1"/>
    <property type="match status" value="1"/>
</dbReference>
<organism evidence="10 11">
    <name type="scientific">Aquabacter spiritensis</name>
    <dbReference type="NCBI Taxonomy" id="933073"/>
    <lineage>
        <taxon>Bacteria</taxon>
        <taxon>Pseudomonadati</taxon>
        <taxon>Pseudomonadota</taxon>
        <taxon>Alphaproteobacteria</taxon>
        <taxon>Hyphomicrobiales</taxon>
        <taxon>Xanthobacteraceae</taxon>
        <taxon>Aquabacter</taxon>
    </lineage>
</organism>
<comment type="similarity">
    <text evidence="4 8">Belongs to the KdsA family.</text>
</comment>